<name>A0A1G1UZX1_9BACT</name>
<dbReference type="Pfam" id="PF00005">
    <property type="entry name" value="ABC_tran"/>
    <property type="match status" value="1"/>
</dbReference>
<proteinExistence type="inferred from homology"/>
<dbReference type="STRING" id="1797513.A2782_04230"/>
<dbReference type="InterPro" id="IPR003593">
    <property type="entry name" value="AAA+_ATPase"/>
</dbReference>
<evidence type="ECO:0000313" key="5">
    <source>
        <dbReference type="EMBL" id="OGY08697.1"/>
    </source>
</evidence>
<dbReference type="SMART" id="SM00382">
    <property type="entry name" value="AAA"/>
    <property type="match status" value="1"/>
</dbReference>
<dbReference type="FunFam" id="3.40.50.300:FF:000056">
    <property type="entry name" value="Cell division ATP-binding protein FtsE"/>
    <property type="match status" value="1"/>
</dbReference>
<evidence type="ECO:0000256" key="2">
    <source>
        <dbReference type="ARBA" id="ARBA00022741"/>
    </source>
</evidence>
<dbReference type="GO" id="GO:0022857">
    <property type="term" value="F:transmembrane transporter activity"/>
    <property type="evidence" value="ECO:0007669"/>
    <property type="project" value="TreeGrafter"/>
</dbReference>
<keyword evidence="3" id="KW-0067">ATP-binding</keyword>
<comment type="similarity">
    <text evidence="1">Belongs to the ABC transporter superfamily.</text>
</comment>
<dbReference type="PROSITE" id="PS50893">
    <property type="entry name" value="ABC_TRANSPORTER_2"/>
    <property type="match status" value="1"/>
</dbReference>
<dbReference type="InterPro" id="IPR015854">
    <property type="entry name" value="ABC_transpr_LolD-like"/>
</dbReference>
<evidence type="ECO:0000256" key="1">
    <source>
        <dbReference type="ARBA" id="ARBA00005417"/>
    </source>
</evidence>
<feature type="domain" description="ABC transporter" evidence="4">
    <location>
        <begin position="2"/>
        <end position="229"/>
    </location>
</feature>
<dbReference type="GO" id="GO:0005886">
    <property type="term" value="C:plasma membrane"/>
    <property type="evidence" value="ECO:0007669"/>
    <property type="project" value="TreeGrafter"/>
</dbReference>
<dbReference type="EMBL" id="MHBW01000023">
    <property type="protein sequence ID" value="OGY08697.1"/>
    <property type="molecule type" value="Genomic_DNA"/>
</dbReference>
<organism evidence="5 6">
    <name type="scientific">Candidatus Blackburnbacteria bacterium RIFCSPHIGHO2_01_FULL_43_15b</name>
    <dbReference type="NCBI Taxonomy" id="1797513"/>
    <lineage>
        <taxon>Bacteria</taxon>
        <taxon>Candidatus Blackburniibacteriota</taxon>
    </lineage>
</organism>
<gene>
    <name evidence="5" type="ORF">A2782_04230</name>
</gene>
<sequence>MIKFENVSKKYGSNFAIEDVSFEIPEGEFVFLTGHSGAGKTTLIRLLLRDINPSCGQVLIEGRDIKTLKSREIPAYRRKLGVIFQDFKLLLDRTVYENVKLATEIDGRTTSEEEEKIKKALEGVDMLEKSNLFPRQLSGGEVQRAVIARVLVQEPKIILADEPTGNLDPVTARQIVGLLEDAVKEDKTTVLMATHNADIVDHLKHRVIHLESGKVASDDSKGKYITRFKT</sequence>
<reference evidence="5 6" key="1">
    <citation type="journal article" date="2016" name="Nat. Commun.">
        <title>Thousands of microbial genomes shed light on interconnected biogeochemical processes in an aquifer system.</title>
        <authorList>
            <person name="Anantharaman K."/>
            <person name="Brown C.T."/>
            <person name="Hug L.A."/>
            <person name="Sharon I."/>
            <person name="Castelle C.J."/>
            <person name="Probst A.J."/>
            <person name="Thomas B.C."/>
            <person name="Singh A."/>
            <person name="Wilkins M.J."/>
            <person name="Karaoz U."/>
            <person name="Brodie E.L."/>
            <person name="Williams K.H."/>
            <person name="Hubbard S.S."/>
            <person name="Banfield J.F."/>
        </authorList>
    </citation>
    <scope>NUCLEOTIDE SEQUENCE [LARGE SCALE GENOMIC DNA]</scope>
</reference>
<dbReference type="InterPro" id="IPR027417">
    <property type="entry name" value="P-loop_NTPase"/>
</dbReference>
<accession>A0A1G1UZX1</accession>
<evidence type="ECO:0000313" key="6">
    <source>
        <dbReference type="Proteomes" id="UP000177967"/>
    </source>
</evidence>
<dbReference type="Proteomes" id="UP000177967">
    <property type="component" value="Unassembled WGS sequence"/>
</dbReference>
<dbReference type="SUPFAM" id="SSF52540">
    <property type="entry name" value="P-loop containing nucleoside triphosphate hydrolases"/>
    <property type="match status" value="1"/>
</dbReference>
<keyword evidence="2" id="KW-0547">Nucleotide-binding</keyword>
<dbReference type="PANTHER" id="PTHR24220:SF470">
    <property type="entry name" value="CELL DIVISION ATP-BINDING PROTEIN FTSE"/>
    <property type="match status" value="1"/>
</dbReference>
<dbReference type="AlphaFoldDB" id="A0A1G1UZX1"/>
<comment type="caution">
    <text evidence="5">The sequence shown here is derived from an EMBL/GenBank/DDBJ whole genome shotgun (WGS) entry which is preliminary data.</text>
</comment>
<protein>
    <recommendedName>
        <fullName evidence="4">ABC transporter domain-containing protein</fullName>
    </recommendedName>
</protein>
<dbReference type="PANTHER" id="PTHR24220">
    <property type="entry name" value="IMPORT ATP-BINDING PROTEIN"/>
    <property type="match status" value="1"/>
</dbReference>
<dbReference type="InterPro" id="IPR003439">
    <property type="entry name" value="ABC_transporter-like_ATP-bd"/>
</dbReference>
<evidence type="ECO:0000259" key="4">
    <source>
        <dbReference type="PROSITE" id="PS50893"/>
    </source>
</evidence>
<dbReference type="GO" id="GO:0016887">
    <property type="term" value="F:ATP hydrolysis activity"/>
    <property type="evidence" value="ECO:0007669"/>
    <property type="project" value="InterPro"/>
</dbReference>
<evidence type="ECO:0000256" key="3">
    <source>
        <dbReference type="ARBA" id="ARBA00022840"/>
    </source>
</evidence>
<dbReference type="GO" id="GO:0005524">
    <property type="term" value="F:ATP binding"/>
    <property type="evidence" value="ECO:0007669"/>
    <property type="project" value="UniProtKB-KW"/>
</dbReference>
<dbReference type="Gene3D" id="3.40.50.300">
    <property type="entry name" value="P-loop containing nucleotide triphosphate hydrolases"/>
    <property type="match status" value="1"/>
</dbReference>